<evidence type="ECO:0000256" key="3">
    <source>
        <dbReference type="ARBA" id="ARBA00023082"/>
    </source>
</evidence>
<dbReference type="AlphaFoldDB" id="A0A7K1SYB1"/>
<dbReference type="Pfam" id="PF08281">
    <property type="entry name" value="Sigma70_r4_2"/>
    <property type="match status" value="1"/>
</dbReference>
<dbReference type="PANTHER" id="PTHR43133">
    <property type="entry name" value="RNA POLYMERASE ECF-TYPE SIGMA FACTO"/>
    <property type="match status" value="1"/>
</dbReference>
<dbReference type="NCBIfam" id="TIGR02937">
    <property type="entry name" value="sigma70-ECF"/>
    <property type="match status" value="1"/>
</dbReference>
<dbReference type="GO" id="GO:0003677">
    <property type="term" value="F:DNA binding"/>
    <property type="evidence" value="ECO:0007669"/>
    <property type="project" value="InterPro"/>
</dbReference>
<keyword evidence="3" id="KW-0731">Sigma factor</keyword>
<dbReference type="SUPFAM" id="SSF88946">
    <property type="entry name" value="Sigma2 domain of RNA polymerase sigma factors"/>
    <property type="match status" value="1"/>
</dbReference>
<dbReference type="InterPro" id="IPR007627">
    <property type="entry name" value="RNA_pol_sigma70_r2"/>
</dbReference>
<keyword evidence="2" id="KW-0805">Transcription regulation</keyword>
<gene>
    <name evidence="7" type="ORF">GO621_12190</name>
</gene>
<dbReference type="InterPro" id="IPR013325">
    <property type="entry name" value="RNA_pol_sigma_r2"/>
</dbReference>
<dbReference type="InterPro" id="IPR036388">
    <property type="entry name" value="WH-like_DNA-bd_sf"/>
</dbReference>
<dbReference type="InterPro" id="IPR013249">
    <property type="entry name" value="RNA_pol_sigma70_r4_t2"/>
</dbReference>
<dbReference type="InterPro" id="IPR013324">
    <property type="entry name" value="RNA_pol_sigma_r3/r4-like"/>
</dbReference>
<evidence type="ECO:0000259" key="6">
    <source>
        <dbReference type="Pfam" id="PF08281"/>
    </source>
</evidence>
<dbReference type="RefSeq" id="WP_157567406.1">
    <property type="nucleotide sequence ID" value="NZ_WPIK01000010.1"/>
</dbReference>
<dbReference type="CDD" id="cd06171">
    <property type="entry name" value="Sigma70_r4"/>
    <property type="match status" value="1"/>
</dbReference>
<evidence type="ECO:0000256" key="4">
    <source>
        <dbReference type="ARBA" id="ARBA00023163"/>
    </source>
</evidence>
<dbReference type="Proteomes" id="UP000462014">
    <property type="component" value="Unassembled WGS sequence"/>
</dbReference>
<dbReference type="Gene3D" id="1.10.1740.10">
    <property type="match status" value="1"/>
</dbReference>
<dbReference type="InterPro" id="IPR039425">
    <property type="entry name" value="RNA_pol_sigma-70-like"/>
</dbReference>
<comment type="caution">
    <text evidence="7">The sequence shown here is derived from an EMBL/GenBank/DDBJ whole genome shotgun (WGS) entry which is preliminary data.</text>
</comment>
<feature type="domain" description="RNA polymerase sigma-70 region 2" evidence="5">
    <location>
        <begin position="32"/>
        <end position="98"/>
    </location>
</feature>
<name>A0A7K1SYB1_9SPHI</name>
<evidence type="ECO:0000313" key="8">
    <source>
        <dbReference type="Proteomes" id="UP000462014"/>
    </source>
</evidence>
<dbReference type="InterPro" id="IPR014284">
    <property type="entry name" value="RNA_pol_sigma-70_dom"/>
</dbReference>
<accession>A0A7K1SYB1</accession>
<dbReference type="Gene3D" id="1.10.10.10">
    <property type="entry name" value="Winged helix-like DNA-binding domain superfamily/Winged helix DNA-binding domain"/>
    <property type="match status" value="1"/>
</dbReference>
<evidence type="ECO:0000256" key="2">
    <source>
        <dbReference type="ARBA" id="ARBA00023015"/>
    </source>
</evidence>
<keyword evidence="8" id="KW-1185">Reference proteome</keyword>
<reference evidence="7 8" key="1">
    <citation type="submission" date="2019-12" db="EMBL/GenBank/DDBJ databases">
        <title>Mucilaginibacter sp. HMF7410 genome sequencing and assembly.</title>
        <authorList>
            <person name="Kang H."/>
            <person name="Cha I."/>
            <person name="Kim H."/>
            <person name="Joh K."/>
        </authorList>
    </citation>
    <scope>NUCLEOTIDE SEQUENCE [LARGE SCALE GENOMIC DNA]</scope>
    <source>
        <strain evidence="7 8">HMF7410</strain>
    </source>
</reference>
<proteinExistence type="inferred from homology"/>
<dbReference type="PANTHER" id="PTHR43133:SF51">
    <property type="entry name" value="RNA POLYMERASE SIGMA FACTOR"/>
    <property type="match status" value="1"/>
</dbReference>
<organism evidence="7 8">
    <name type="scientific">Mucilaginibacter arboris</name>
    <dbReference type="NCBI Taxonomy" id="2682090"/>
    <lineage>
        <taxon>Bacteria</taxon>
        <taxon>Pseudomonadati</taxon>
        <taxon>Bacteroidota</taxon>
        <taxon>Sphingobacteriia</taxon>
        <taxon>Sphingobacteriales</taxon>
        <taxon>Sphingobacteriaceae</taxon>
        <taxon>Mucilaginibacter</taxon>
    </lineage>
</organism>
<protein>
    <submittedName>
        <fullName evidence="7">Sigma-70 family RNA polymerase sigma factor</fullName>
    </submittedName>
</protein>
<keyword evidence="4" id="KW-0804">Transcription</keyword>
<sequence length="204" mass="24016">MEINVNFSENAKNDFNLVVRARKGEQKAYADLMQRYKESIYFMVLKMVNNKDDAQDLTVETFGKAFQKLDKYQPEFAFSTWLFRIATNNCIDFIRKKKLNTLSIDRLVDEEGNNQPLQIKSDTLNPEETSIKKQQAQELKVIVEGLPLRYRNLIMLRYFEELSYDEIAKELDLPLGTVKAQLFRARDLLSNVLNRRRKDINSDF</sequence>
<evidence type="ECO:0000256" key="1">
    <source>
        <dbReference type="ARBA" id="ARBA00010641"/>
    </source>
</evidence>
<dbReference type="GO" id="GO:0016987">
    <property type="term" value="F:sigma factor activity"/>
    <property type="evidence" value="ECO:0007669"/>
    <property type="project" value="UniProtKB-KW"/>
</dbReference>
<dbReference type="SUPFAM" id="SSF88659">
    <property type="entry name" value="Sigma3 and sigma4 domains of RNA polymerase sigma factors"/>
    <property type="match status" value="1"/>
</dbReference>
<feature type="domain" description="RNA polymerase sigma factor 70 region 4 type 2" evidence="6">
    <location>
        <begin position="138"/>
        <end position="187"/>
    </location>
</feature>
<evidence type="ECO:0000259" key="5">
    <source>
        <dbReference type="Pfam" id="PF04542"/>
    </source>
</evidence>
<dbReference type="GO" id="GO:0006352">
    <property type="term" value="P:DNA-templated transcription initiation"/>
    <property type="evidence" value="ECO:0007669"/>
    <property type="project" value="InterPro"/>
</dbReference>
<dbReference type="Pfam" id="PF04542">
    <property type="entry name" value="Sigma70_r2"/>
    <property type="match status" value="1"/>
</dbReference>
<comment type="similarity">
    <text evidence="1">Belongs to the sigma-70 factor family. ECF subfamily.</text>
</comment>
<dbReference type="EMBL" id="WPIK01000010">
    <property type="protein sequence ID" value="MVN22293.1"/>
    <property type="molecule type" value="Genomic_DNA"/>
</dbReference>
<evidence type="ECO:0000313" key="7">
    <source>
        <dbReference type="EMBL" id="MVN22293.1"/>
    </source>
</evidence>